<protein>
    <recommendedName>
        <fullName evidence="2">DUF6562 domain-containing protein</fullName>
    </recommendedName>
</protein>
<dbReference type="EMBL" id="QSJN01000001">
    <property type="protein sequence ID" value="RHD77910.1"/>
    <property type="molecule type" value="Genomic_DNA"/>
</dbReference>
<evidence type="ECO:0000313" key="6">
    <source>
        <dbReference type="Proteomes" id="UP000461276"/>
    </source>
</evidence>
<reference evidence="4 5" key="1">
    <citation type="submission" date="2018-08" db="EMBL/GenBank/DDBJ databases">
        <title>A genome reference for cultivated species of the human gut microbiota.</title>
        <authorList>
            <person name="Zou Y."/>
            <person name="Xue W."/>
            <person name="Luo G."/>
        </authorList>
    </citation>
    <scope>NUCLEOTIDE SEQUENCE [LARGE SCALE GENOMIC DNA]</scope>
    <source>
        <strain evidence="4 5">AM30-4</strain>
    </source>
</reference>
<name>A0A3E4N0D9_PARDI</name>
<dbReference type="Proteomes" id="UP000461276">
    <property type="component" value="Unassembled WGS sequence"/>
</dbReference>
<dbReference type="OrthoDB" id="1089732at2"/>
<dbReference type="PROSITE" id="PS51257">
    <property type="entry name" value="PROKAR_LIPOPROTEIN"/>
    <property type="match status" value="1"/>
</dbReference>
<proteinExistence type="predicted"/>
<keyword evidence="1" id="KW-0732">Signal</keyword>
<feature type="domain" description="DUF6562" evidence="2">
    <location>
        <begin position="40"/>
        <end position="349"/>
    </location>
</feature>
<dbReference type="InterPro" id="IPR046692">
    <property type="entry name" value="DUF6562"/>
</dbReference>
<gene>
    <name evidence="4" type="ORF">DW782_01070</name>
    <name evidence="3" type="ORF">GKD67_19770</name>
</gene>
<dbReference type="Pfam" id="PF20200">
    <property type="entry name" value="DUF6562"/>
    <property type="match status" value="1"/>
</dbReference>
<feature type="signal peptide" evidence="1">
    <location>
        <begin position="1"/>
        <end position="20"/>
    </location>
</feature>
<dbReference type="EMBL" id="WKMY01000019">
    <property type="protein sequence ID" value="MRY95428.1"/>
    <property type="molecule type" value="Genomic_DNA"/>
</dbReference>
<organism evidence="3 6">
    <name type="scientific">Parabacteroides distasonis</name>
    <dbReference type="NCBI Taxonomy" id="823"/>
    <lineage>
        <taxon>Bacteria</taxon>
        <taxon>Pseudomonadati</taxon>
        <taxon>Bacteroidota</taxon>
        <taxon>Bacteroidia</taxon>
        <taxon>Bacteroidales</taxon>
        <taxon>Tannerellaceae</taxon>
        <taxon>Parabacteroides</taxon>
    </lineage>
</organism>
<evidence type="ECO:0000313" key="5">
    <source>
        <dbReference type="Proteomes" id="UP000284660"/>
    </source>
</evidence>
<evidence type="ECO:0000313" key="3">
    <source>
        <dbReference type="EMBL" id="MRY95428.1"/>
    </source>
</evidence>
<evidence type="ECO:0000259" key="2">
    <source>
        <dbReference type="Pfam" id="PF20200"/>
    </source>
</evidence>
<dbReference type="AlphaFoldDB" id="A0A3E4N0D9"/>
<dbReference type="Proteomes" id="UP000284660">
    <property type="component" value="Unassembled WGS sequence"/>
</dbReference>
<feature type="chain" id="PRO_5033794173" description="DUF6562 domain-containing protein" evidence="1">
    <location>
        <begin position="21"/>
        <end position="350"/>
    </location>
</feature>
<evidence type="ECO:0000313" key="4">
    <source>
        <dbReference type="EMBL" id="RHD77910.1"/>
    </source>
</evidence>
<sequence>MRLFSIYPFFMILLSLFLFACDVHEWPDETSEPPKPDHVSVELRLDFTSDRAELPDYKTIVVGATRAADLPSYETRYQVRVFRMGVDSLFETIPCQTLSFSHAEIESLGYRMTLDLPEGDYRFMAWTDFVEPGGKSDLFYDTEDFASIELRGEHAGNNDFRDAFRGVLETGLYTSTDGGRQKLTVSMCRPLAKFRFVTTDVEEFKEYYLRSILQNAIPGKDELKDAIDMTKFRIVFLYDGFMPSTYNMHTDRPVDVRTGVSFPSVLTDIKDGEAIMGFDYVIVGEGDAGVSVTVACHDENGKRLSGIDGIKVPLQRGRLTTVRGNFLTTRSSGNVQIDSSFDGKFDIEIK</sequence>
<evidence type="ECO:0000256" key="1">
    <source>
        <dbReference type="SAM" id="SignalP"/>
    </source>
</evidence>
<reference evidence="3 6" key="2">
    <citation type="journal article" date="2019" name="Nat. Med.">
        <title>A library of human gut bacterial isolates paired with longitudinal multiomics data enables mechanistic microbiome research.</title>
        <authorList>
            <person name="Poyet M."/>
            <person name="Groussin M."/>
            <person name="Gibbons S.M."/>
            <person name="Avila-Pacheco J."/>
            <person name="Jiang X."/>
            <person name="Kearney S.M."/>
            <person name="Perrotta A.R."/>
            <person name="Berdy B."/>
            <person name="Zhao S."/>
            <person name="Lieberman T.D."/>
            <person name="Swanson P.K."/>
            <person name="Smith M."/>
            <person name="Roesemann S."/>
            <person name="Alexander J.E."/>
            <person name="Rich S.A."/>
            <person name="Livny J."/>
            <person name="Vlamakis H."/>
            <person name="Clish C."/>
            <person name="Bullock K."/>
            <person name="Deik A."/>
            <person name="Scott J."/>
            <person name="Pierce K.A."/>
            <person name="Xavier R.J."/>
            <person name="Alm E.J."/>
        </authorList>
    </citation>
    <scope>NUCLEOTIDE SEQUENCE [LARGE SCALE GENOMIC DNA]</scope>
    <source>
        <strain evidence="3 6">BIOML-A9</strain>
    </source>
</reference>
<comment type="caution">
    <text evidence="3">The sequence shown here is derived from an EMBL/GenBank/DDBJ whole genome shotgun (WGS) entry which is preliminary data.</text>
</comment>
<accession>A0A3E4N0D9</accession>